<keyword evidence="4" id="KW-1185">Reference proteome</keyword>
<keyword evidence="1" id="KW-0812">Transmembrane</keyword>
<comment type="caution">
    <text evidence="3">The sequence shown here is derived from an EMBL/GenBank/DDBJ whole genome shotgun (WGS) entry which is preliminary data.</text>
</comment>
<dbReference type="Pfam" id="PF13968">
    <property type="entry name" value="DUF4220"/>
    <property type="match status" value="1"/>
</dbReference>
<evidence type="ECO:0000256" key="1">
    <source>
        <dbReference type="SAM" id="Phobius"/>
    </source>
</evidence>
<dbReference type="Pfam" id="PF04578">
    <property type="entry name" value="DUF594"/>
    <property type="match status" value="1"/>
</dbReference>
<keyword evidence="1" id="KW-1133">Transmembrane helix</keyword>
<dbReference type="EMBL" id="JABFAC010000009">
    <property type="protein sequence ID" value="MBA0623032.1"/>
    <property type="molecule type" value="Genomic_DNA"/>
</dbReference>
<keyword evidence="1" id="KW-0472">Membrane</keyword>
<dbReference type="PANTHER" id="PTHR31325">
    <property type="entry name" value="OS01G0798800 PROTEIN-RELATED"/>
    <property type="match status" value="1"/>
</dbReference>
<feature type="transmembrane region" description="Helical" evidence="1">
    <location>
        <begin position="81"/>
        <end position="103"/>
    </location>
</feature>
<proteinExistence type="predicted"/>
<gene>
    <name evidence="3" type="ORF">Godav_008527</name>
</gene>
<reference evidence="3 4" key="1">
    <citation type="journal article" date="2019" name="Genome Biol. Evol.">
        <title>Insights into the evolution of the New World diploid cottons (Gossypium, subgenus Houzingenia) based on genome sequencing.</title>
        <authorList>
            <person name="Grover C.E."/>
            <person name="Arick M.A. 2nd"/>
            <person name="Thrash A."/>
            <person name="Conover J.L."/>
            <person name="Sanders W.S."/>
            <person name="Peterson D.G."/>
            <person name="Frelichowski J.E."/>
            <person name="Scheffler J.A."/>
            <person name="Scheffler B.E."/>
            <person name="Wendel J.F."/>
        </authorList>
    </citation>
    <scope>NUCLEOTIDE SEQUENCE [LARGE SCALE GENOMIC DNA]</scope>
    <source>
        <strain evidence="3">27</strain>
        <tissue evidence="3">Leaf</tissue>
    </source>
</reference>
<evidence type="ECO:0000259" key="2">
    <source>
        <dbReference type="Pfam" id="PF13968"/>
    </source>
</evidence>
<evidence type="ECO:0000313" key="4">
    <source>
        <dbReference type="Proteomes" id="UP000593561"/>
    </source>
</evidence>
<name>A0A7J8SBY9_GOSDV</name>
<protein>
    <recommendedName>
        <fullName evidence="2">DUF4220 domain-containing protein</fullName>
    </recommendedName>
</protein>
<sequence length="293" mass="33220">MGTPDNGCPQPNCSTYTRKLWESTQSQRHTSTQSYLDYPNKERITNPPLALSHTMIAGLDSSSGFVSSGVALYIYVKFWTLAAPTMLILAIPIFIVGIIKYGERVWALFQASKMGMEFQSSDKVSSYGISLLTFSTMIITGFEPGNLGKYCRISKLLLDYMMYLLFLCPAMLPQGIDKIRHHDTCIEAKNFVHDESNFKQVIRGLFGIDIGSQTLFAQMGNMLTYVAAQCSWKEHARQLQQGEELLTRVALLMAHLGLSKNIQKVPLPKRLQGVQYEPTFYWDRLNRLPSYWT</sequence>
<organism evidence="3 4">
    <name type="scientific">Gossypium davidsonii</name>
    <name type="common">Davidson's cotton</name>
    <name type="synonym">Gossypium klotzschianum subsp. davidsonii</name>
    <dbReference type="NCBI Taxonomy" id="34287"/>
    <lineage>
        <taxon>Eukaryota</taxon>
        <taxon>Viridiplantae</taxon>
        <taxon>Streptophyta</taxon>
        <taxon>Embryophyta</taxon>
        <taxon>Tracheophyta</taxon>
        <taxon>Spermatophyta</taxon>
        <taxon>Magnoliopsida</taxon>
        <taxon>eudicotyledons</taxon>
        <taxon>Gunneridae</taxon>
        <taxon>Pentapetalae</taxon>
        <taxon>rosids</taxon>
        <taxon>malvids</taxon>
        <taxon>Malvales</taxon>
        <taxon>Malvaceae</taxon>
        <taxon>Malvoideae</taxon>
        <taxon>Gossypium</taxon>
    </lineage>
</organism>
<feature type="transmembrane region" description="Helical" evidence="1">
    <location>
        <begin position="124"/>
        <end position="142"/>
    </location>
</feature>
<dbReference type="AlphaFoldDB" id="A0A7J8SBY9"/>
<feature type="domain" description="DUF4220" evidence="2">
    <location>
        <begin position="68"/>
        <end position="123"/>
    </location>
</feature>
<feature type="transmembrane region" description="Helical" evidence="1">
    <location>
        <begin position="154"/>
        <end position="172"/>
    </location>
</feature>
<evidence type="ECO:0000313" key="3">
    <source>
        <dbReference type="EMBL" id="MBA0623032.1"/>
    </source>
</evidence>
<accession>A0A7J8SBY9</accession>
<dbReference type="InterPro" id="IPR007658">
    <property type="entry name" value="DUF594"/>
</dbReference>
<dbReference type="InterPro" id="IPR025315">
    <property type="entry name" value="DUF4220"/>
</dbReference>
<dbReference type="Proteomes" id="UP000593561">
    <property type="component" value="Unassembled WGS sequence"/>
</dbReference>